<dbReference type="Pfam" id="PF01476">
    <property type="entry name" value="LysM"/>
    <property type="match status" value="2"/>
</dbReference>
<dbReference type="Gene3D" id="2.70.70.10">
    <property type="entry name" value="Glucose Permease (Domain IIA)"/>
    <property type="match status" value="1"/>
</dbReference>
<dbReference type="InterPro" id="IPR016047">
    <property type="entry name" value="M23ase_b-sheet_dom"/>
</dbReference>
<evidence type="ECO:0000256" key="2">
    <source>
        <dbReference type="SAM" id="Phobius"/>
    </source>
</evidence>
<evidence type="ECO:0000259" key="3">
    <source>
        <dbReference type="PROSITE" id="PS51782"/>
    </source>
</evidence>
<dbReference type="SUPFAM" id="SSF54106">
    <property type="entry name" value="LysM domain"/>
    <property type="match status" value="1"/>
</dbReference>
<dbReference type="SUPFAM" id="SSF51261">
    <property type="entry name" value="Duplicated hybrid motif"/>
    <property type="match status" value="1"/>
</dbReference>
<keyword evidence="2" id="KW-0472">Membrane</keyword>
<dbReference type="EMBL" id="PCYM01000006">
    <property type="protein sequence ID" value="PIR47444.1"/>
    <property type="molecule type" value="Genomic_DNA"/>
</dbReference>
<dbReference type="Pfam" id="PF01551">
    <property type="entry name" value="Peptidase_M23"/>
    <property type="match status" value="1"/>
</dbReference>
<proteinExistence type="predicted"/>
<feature type="transmembrane region" description="Helical" evidence="2">
    <location>
        <begin position="81"/>
        <end position="101"/>
    </location>
</feature>
<evidence type="ECO:0000313" key="4">
    <source>
        <dbReference type="EMBL" id="PIR47444.1"/>
    </source>
</evidence>
<dbReference type="Gene3D" id="3.10.350.10">
    <property type="entry name" value="LysM domain"/>
    <property type="match status" value="2"/>
</dbReference>
<keyword evidence="2" id="KW-0812">Transmembrane</keyword>
<dbReference type="SMART" id="SM00257">
    <property type="entry name" value="LysM"/>
    <property type="match status" value="2"/>
</dbReference>
<dbReference type="CDD" id="cd12797">
    <property type="entry name" value="M23_peptidase"/>
    <property type="match status" value="1"/>
</dbReference>
<dbReference type="PROSITE" id="PS51782">
    <property type="entry name" value="LYSM"/>
    <property type="match status" value="2"/>
</dbReference>
<dbReference type="PANTHER" id="PTHR21666">
    <property type="entry name" value="PEPTIDASE-RELATED"/>
    <property type="match status" value="1"/>
</dbReference>
<dbReference type="AlphaFoldDB" id="A0A2H0RN80"/>
<sequence>MLLQLKRLALRGFILFVKLGANVAYYSKQVLRPLLSPVRTIAHFFVSIFGVPLYRGLFLLRRFFGRIYVPGKNKFMYFLTNRYAIHTVVILLAFTTTAMNVQASGVRADDFGQESLLYEMVTGQTNRVVAVRADTVTSKPSRYLGSAALSVQSDIDFHTPADDYVATTSGGSAIIALTISESGASVAPRTEKLAYTVKDGDTIGTIAQAHGISLNTLLWANNITAKSTIRPGDTLQILPVDGLTHKVKSGDTILAIARKYDAAATEITEFNNLTSSSALSIGEELIIPNGVQPAAVPAPRSVARVFTSAPSTSTPTGNPNATAPSTAASGRMVWPTDLHIITQYFGWKHTGVDIDCHFDNNNYAADDGVVQYSGWKGGYGLTVEINHGNGLVTRYGHHAKLYVSNGQTVAKGQALGLCGTTGNSTGTHLHFEVISGGRFTNPLEYVR</sequence>
<dbReference type="InterPro" id="IPR011055">
    <property type="entry name" value="Dup_hybrid_motif"/>
</dbReference>
<keyword evidence="2" id="KW-1133">Transmembrane helix</keyword>
<organism evidence="4 5">
    <name type="scientific">Candidatus Uhrbacteria bacterium CG10_big_fil_rev_8_21_14_0_10_50_16</name>
    <dbReference type="NCBI Taxonomy" id="1975039"/>
    <lineage>
        <taxon>Bacteria</taxon>
        <taxon>Candidatus Uhriibacteriota</taxon>
    </lineage>
</organism>
<protein>
    <recommendedName>
        <fullName evidence="3">LysM domain-containing protein</fullName>
    </recommendedName>
</protein>
<dbReference type="InterPro" id="IPR018392">
    <property type="entry name" value="LysM"/>
</dbReference>
<comment type="caution">
    <text evidence="4">The sequence shown here is derived from an EMBL/GenBank/DDBJ whole genome shotgun (WGS) entry which is preliminary data.</text>
</comment>
<feature type="domain" description="LysM" evidence="3">
    <location>
        <begin position="193"/>
        <end position="237"/>
    </location>
</feature>
<dbReference type="InterPro" id="IPR036779">
    <property type="entry name" value="LysM_dom_sf"/>
</dbReference>
<dbReference type="Proteomes" id="UP000230084">
    <property type="component" value="Unassembled WGS sequence"/>
</dbReference>
<name>A0A2H0RN80_9BACT</name>
<dbReference type="GO" id="GO:0004222">
    <property type="term" value="F:metalloendopeptidase activity"/>
    <property type="evidence" value="ECO:0007669"/>
    <property type="project" value="TreeGrafter"/>
</dbReference>
<feature type="transmembrane region" description="Helical" evidence="2">
    <location>
        <begin position="12"/>
        <end position="28"/>
    </location>
</feature>
<dbReference type="PANTHER" id="PTHR21666:SF270">
    <property type="entry name" value="MUREIN HYDROLASE ACTIVATOR ENVC"/>
    <property type="match status" value="1"/>
</dbReference>
<feature type="region of interest" description="Disordered" evidence="1">
    <location>
        <begin position="308"/>
        <end position="328"/>
    </location>
</feature>
<evidence type="ECO:0000256" key="1">
    <source>
        <dbReference type="SAM" id="MobiDB-lite"/>
    </source>
</evidence>
<reference evidence="4 5" key="1">
    <citation type="submission" date="2017-09" db="EMBL/GenBank/DDBJ databases">
        <title>Depth-based differentiation of microbial function through sediment-hosted aquifers and enrichment of novel symbionts in the deep terrestrial subsurface.</title>
        <authorList>
            <person name="Probst A.J."/>
            <person name="Ladd B."/>
            <person name="Jarett J.K."/>
            <person name="Geller-Mcgrath D.E."/>
            <person name="Sieber C.M."/>
            <person name="Emerson J.B."/>
            <person name="Anantharaman K."/>
            <person name="Thomas B.C."/>
            <person name="Malmstrom R."/>
            <person name="Stieglmeier M."/>
            <person name="Klingl A."/>
            <person name="Woyke T."/>
            <person name="Ryan C.M."/>
            <person name="Banfield J.F."/>
        </authorList>
    </citation>
    <scope>NUCLEOTIDE SEQUENCE [LARGE SCALE GENOMIC DNA]</scope>
    <source>
        <strain evidence="4">CG10_big_fil_rev_8_21_14_0_10_50_16</strain>
    </source>
</reference>
<feature type="transmembrane region" description="Helical" evidence="2">
    <location>
        <begin position="40"/>
        <end position="60"/>
    </location>
</feature>
<accession>A0A2H0RN80</accession>
<gene>
    <name evidence="4" type="ORF">COV06_03225</name>
</gene>
<evidence type="ECO:0000313" key="5">
    <source>
        <dbReference type="Proteomes" id="UP000230084"/>
    </source>
</evidence>
<feature type="domain" description="LysM" evidence="3">
    <location>
        <begin position="243"/>
        <end position="287"/>
    </location>
</feature>
<dbReference type="InterPro" id="IPR050570">
    <property type="entry name" value="Cell_wall_metabolism_enzyme"/>
</dbReference>
<dbReference type="CDD" id="cd00118">
    <property type="entry name" value="LysM"/>
    <property type="match status" value="2"/>
</dbReference>